<dbReference type="SUPFAM" id="SSF75217">
    <property type="entry name" value="alpha/beta knot"/>
    <property type="match status" value="1"/>
</dbReference>
<dbReference type="InterPro" id="IPR045330">
    <property type="entry name" value="TRM3/TARBP1"/>
</dbReference>
<dbReference type="PANTHER" id="PTHR12029">
    <property type="entry name" value="RNA METHYLTRANSFERASE"/>
    <property type="match status" value="1"/>
</dbReference>
<feature type="domain" description="tRNA/rRNA methyltransferase SpoU type" evidence="3">
    <location>
        <begin position="1089"/>
        <end position="1258"/>
    </location>
</feature>
<dbReference type="GeneID" id="29117959"/>
<dbReference type="RefSeq" id="XP_018379410.1">
    <property type="nucleotide sequence ID" value="XM_018532365.1"/>
</dbReference>
<reference evidence="4 5" key="1">
    <citation type="submission" date="2016-05" db="EMBL/GenBank/DDBJ databases">
        <title>Comparative analysis of secretome profiles of manganese(II)-oxidizing ascomycete fungi.</title>
        <authorList>
            <consortium name="DOE Joint Genome Institute"/>
            <person name="Zeiner C.A."/>
            <person name="Purvine S.O."/>
            <person name="Zink E.M."/>
            <person name="Wu S."/>
            <person name="Pasa-Tolic L."/>
            <person name="Chaput D.L."/>
            <person name="Haridas S."/>
            <person name="Grigoriev I.V."/>
            <person name="Santelli C.M."/>
            <person name="Hansel C.M."/>
        </authorList>
    </citation>
    <scope>NUCLEOTIDE SEQUENCE [LARGE SCALE GENOMIC DNA]</scope>
    <source>
        <strain evidence="4 5">SRC1lrK2f</strain>
    </source>
</reference>
<dbReference type="GO" id="GO:0016423">
    <property type="term" value="F:tRNA (guanine) methyltransferase activity"/>
    <property type="evidence" value="ECO:0007669"/>
    <property type="project" value="InterPro"/>
</dbReference>
<proteinExistence type="predicted"/>
<name>A0A177D4U7_ALTAL</name>
<dbReference type="InterPro" id="IPR029028">
    <property type="entry name" value="Alpha/beta_knot_MTases"/>
</dbReference>
<dbReference type="AlphaFoldDB" id="A0A177D4U7"/>
<evidence type="ECO:0000256" key="1">
    <source>
        <dbReference type="ARBA" id="ARBA00022603"/>
    </source>
</evidence>
<dbReference type="Pfam" id="PF00588">
    <property type="entry name" value="SpoU_methylase"/>
    <property type="match status" value="1"/>
</dbReference>
<dbReference type="GO" id="GO:0030488">
    <property type="term" value="P:tRNA methylation"/>
    <property type="evidence" value="ECO:0007669"/>
    <property type="project" value="InterPro"/>
</dbReference>
<keyword evidence="5" id="KW-1185">Reference proteome</keyword>
<dbReference type="PANTHER" id="PTHR12029:SF11">
    <property type="entry name" value="METHYLTRANSFERASE TARBP1-RELATED"/>
    <property type="match status" value="1"/>
</dbReference>
<dbReference type="Gene3D" id="3.40.1280.10">
    <property type="match status" value="1"/>
</dbReference>
<keyword evidence="2" id="KW-0808">Transferase</keyword>
<dbReference type="OMA" id="YCLGIIR"/>
<dbReference type="VEuPathDB" id="FungiDB:CC77DRAFT_584800"/>
<protein>
    <recommendedName>
        <fullName evidence="3">tRNA/rRNA methyltransferase SpoU type domain-containing protein</fullName>
    </recommendedName>
</protein>
<dbReference type="InterPro" id="IPR029026">
    <property type="entry name" value="tRNA_m1G_MTases_N"/>
</dbReference>
<organism evidence="4 5">
    <name type="scientific">Alternaria alternata</name>
    <name type="common">Alternaria rot fungus</name>
    <name type="synonym">Torula alternata</name>
    <dbReference type="NCBI Taxonomy" id="5599"/>
    <lineage>
        <taxon>Eukaryota</taxon>
        <taxon>Fungi</taxon>
        <taxon>Dikarya</taxon>
        <taxon>Ascomycota</taxon>
        <taxon>Pezizomycotina</taxon>
        <taxon>Dothideomycetes</taxon>
        <taxon>Pleosporomycetidae</taxon>
        <taxon>Pleosporales</taxon>
        <taxon>Pleosporineae</taxon>
        <taxon>Pleosporaceae</taxon>
        <taxon>Alternaria</taxon>
        <taxon>Alternaria sect. Alternaria</taxon>
        <taxon>Alternaria alternata complex</taxon>
    </lineage>
</organism>
<evidence type="ECO:0000313" key="4">
    <source>
        <dbReference type="EMBL" id="OAG13989.1"/>
    </source>
</evidence>
<keyword evidence="1" id="KW-0489">Methyltransferase</keyword>
<dbReference type="InterPro" id="IPR001537">
    <property type="entry name" value="SpoU_MeTrfase"/>
</dbReference>
<dbReference type="STRING" id="5599.A0A177D4U7"/>
<dbReference type="GO" id="GO:0003723">
    <property type="term" value="F:RNA binding"/>
    <property type="evidence" value="ECO:0007669"/>
    <property type="project" value="InterPro"/>
</dbReference>
<evidence type="ECO:0000256" key="2">
    <source>
        <dbReference type="ARBA" id="ARBA00022679"/>
    </source>
</evidence>
<dbReference type="InterPro" id="IPR044748">
    <property type="entry name" value="Trm3/TARBP1_C"/>
</dbReference>
<dbReference type="Proteomes" id="UP000077248">
    <property type="component" value="Unassembled WGS sequence"/>
</dbReference>
<dbReference type="CDD" id="cd18091">
    <property type="entry name" value="SpoU-like_TRM3-like"/>
    <property type="match status" value="1"/>
</dbReference>
<evidence type="ECO:0000259" key="3">
    <source>
        <dbReference type="Pfam" id="PF00588"/>
    </source>
</evidence>
<accession>A0A177D4U7</accession>
<dbReference type="EMBL" id="KV441504">
    <property type="protein sequence ID" value="OAG13989.1"/>
    <property type="molecule type" value="Genomic_DNA"/>
</dbReference>
<sequence>MATAAVLSLLDEQTRKTAFEGSLAKLKAAPGVDINALDICVRLLPSESADQEGADTSQHGELWDTVLDCLVDEQASQNLYEIAEICHSHGSFAASLLSSKLNHRLSTLVEDLSSSEPHPDSLHCAKAYLEFLKCSFWIPAAYAHMVDPWTLPLLSNFIGIDRLDDTAHDTLSAFFSLLKSKKDDSLAHLDDIVDQSIWDRLNALDMACFAARSSKIYRTWFQWISLAVSGGIKLDCVSDEEYWRKLRLGLVKGHADQRKYCLGIIRQSFLATSSPIDTPTMRYYASKEDREQYDLYSTLFETIVLHRYSGQVEDCLKSMTNLLGSSSATGVSRVTPAMATTLLTAALNPLIQESVRKMIGGWYMDFVIKRRGDLNGHINFLFDGFLPWAMDGGLFTSTLTTTRSSTECAHGERLAAVISHFVSDTEDSPSFVPSVNYNVTEAGIDNRNGRAIVLGVVRYIFNAGGKMFQPAILYLLHGLIEGLKVRCERRTSHHKLEISEITEILNLSRLPGMPEVASDLHSIHCRKLCLLLDPDLDSTDIPTNESLRAKCQKLENPVDQSTLPASITENNGGIPTFESFLSDLHDSKHSCIQGPAFAPACKAMIELLDRTDVTNVDPNDLHTILAALWEEAEIRDFIRPFAVHLPPLLFHPTCINVCARNSQEDGGLESDLTSLLSKAMLRLTKLSKGRSYVLAVLAQTLRKAAFTNPSIISILPFENYILDFVNDPASIRPEFLFEVAAADKLQRYLPHRTYASYYGMREWHAYAAVIDLLRSFPKEQTSTARRIFDQLLQPWKDQKPPVAVKSPWKRTFQLQSMLLMSHYCVMESDVDAYLDGFTHALTLESWPRYRYLLEWTIARIYRQFPGKSLRIVKELGDLEEYSPIHIASLIKLGLLVAPYESQDFAVKLITELNAYSASPKVQIRHEANFAFPLVFELAITKGWKDVVENTAFAGMNAFIRRLDKFNASPWTIRTLKVDIEQDFTLAGIFQGRYLSIETPEQEVVTREDFEVLEHEHQSSHANRPSAHIQLGQQTRTSFDIVAPPAVTLAASEPEPSGQITLQTKAGIDLDNLHPPSGPPAAQNQRPASVMLIASLIDNPTNLGGLSRISESFGLESLYIDDLKKVAHKDFKATSVRSEKHLSIKELKEVGVPAFLLDAKSKGYEVVGIEQTDRSGILGTEGGESHVVSDHEGNMEYIKREIRSQDIGTLPKKCCLVLGSEKEGISAEVLAVIDRNVEIKTVGVTRSLNVQTAGGIALYEWWREWGGKA</sequence>
<evidence type="ECO:0000313" key="5">
    <source>
        <dbReference type="Proteomes" id="UP000077248"/>
    </source>
</evidence>
<dbReference type="KEGG" id="aalt:CC77DRAFT_584800"/>
<gene>
    <name evidence="4" type="ORF">CC77DRAFT_584800</name>
</gene>